<organism evidence="8 9">
    <name type="scientific">Bosea psychrotolerans</name>
    <dbReference type="NCBI Taxonomy" id="1871628"/>
    <lineage>
        <taxon>Bacteria</taxon>
        <taxon>Pseudomonadati</taxon>
        <taxon>Pseudomonadota</taxon>
        <taxon>Alphaproteobacteria</taxon>
        <taxon>Hyphomicrobiales</taxon>
        <taxon>Boseaceae</taxon>
        <taxon>Bosea</taxon>
    </lineage>
</organism>
<evidence type="ECO:0000313" key="8">
    <source>
        <dbReference type="EMBL" id="POR45363.1"/>
    </source>
</evidence>
<comment type="caution">
    <text evidence="8">The sequence shown here is derived from an EMBL/GenBank/DDBJ whole genome shotgun (WGS) entry which is preliminary data.</text>
</comment>
<dbReference type="Proteomes" id="UP000236919">
    <property type="component" value="Unassembled WGS sequence"/>
</dbReference>
<accession>A0A2S4LSC6</accession>
<dbReference type="GO" id="GO:0017172">
    <property type="term" value="F:cysteine dioxygenase activity"/>
    <property type="evidence" value="ECO:0007669"/>
    <property type="project" value="TreeGrafter"/>
</dbReference>
<dbReference type="CDD" id="cd10548">
    <property type="entry name" value="cupin_CDO"/>
    <property type="match status" value="1"/>
</dbReference>
<gene>
    <name evidence="8" type="ORF">CYD53_13521</name>
</gene>
<keyword evidence="4" id="KW-0560">Oxidoreductase</keyword>
<dbReference type="PANTHER" id="PTHR12918:SF1">
    <property type="entry name" value="CYSTEINE DIOXYGENASE TYPE 1"/>
    <property type="match status" value="1"/>
</dbReference>
<dbReference type="RefSeq" id="WP_103721549.1">
    <property type="nucleotide sequence ID" value="NZ_PQFZ01000035.1"/>
</dbReference>
<dbReference type="Gene3D" id="2.60.120.10">
    <property type="entry name" value="Jelly Rolls"/>
    <property type="match status" value="1"/>
</dbReference>
<dbReference type="InterPro" id="IPR011051">
    <property type="entry name" value="RmlC_Cupin_sf"/>
</dbReference>
<evidence type="ECO:0000256" key="1">
    <source>
        <dbReference type="ARBA" id="ARBA00006622"/>
    </source>
</evidence>
<protein>
    <submittedName>
        <fullName evidence="8">Putative metal-dependent enzyme (Double-stranded beta helix superfamily)</fullName>
    </submittedName>
</protein>
<dbReference type="InterPro" id="IPR010300">
    <property type="entry name" value="CDO_1"/>
</dbReference>
<keyword evidence="6" id="KW-0883">Thioether bond</keyword>
<dbReference type="PANTHER" id="PTHR12918">
    <property type="entry name" value="CYSTEINE DIOXYGENASE"/>
    <property type="match status" value="1"/>
</dbReference>
<dbReference type="GO" id="GO:0019448">
    <property type="term" value="P:L-cysteine catabolic process"/>
    <property type="evidence" value="ECO:0007669"/>
    <property type="project" value="TreeGrafter"/>
</dbReference>
<evidence type="ECO:0000256" key="2">
    <source>
        <dbReference type="ARBA" id="ARBA00022723"/>
    </source>
</evidence>
<evidence type="ECO:0000313" key="9">
    <source>
        <dbReference type="Proteomes" id="UP000236919"/>
    </source>
</evidence>
<reference evidence="8 9" key="1">
    <citation type="submission" date="2018-01" db="EMBL/GenBank/DDBJ databases">
        <title>Genomic Encyclopedia of Type Strains, Phase III (KMG-III): the genomes of soil and plant-associated and newly described type strains.</title>
        <authorList>
            <person name="Whitman W."/>
        </authorList>
    </citation>
    <scope>NUCLEOTIDE SEQUENCE [LARGE SCALE GENOMIC DNA]</scope>
    <source>
        <strain evidence="8 9">1131</strain>
    </source>
</reference>
<keyword evidence="2 7" id="KW-0479">Metal-binding</keyword>
<evidence type="ECO:0000256" key="5">
    <source>
        <dbReference type="ARBA" id="ARBA00023004"/>
    </source>
</evidence>
<keyword evidence="9" id="KW-1185">Reference proteome</keyword>
<keyword evidence="5 7" id="KW-0408">Iron</keyword>
<name>A0A2S4LSC6_9HYPH</name>
<dbReference type="SUPFAM" id="SSF51182">
    <property type="entry name" value="RmlC-like cupins"/>
    <property type="match status" value="1"/>
</dbReference>
<keyword evidence="3" id="KW-0223">Dioxygenase</keyword>
<feature type="binding site" evidence="7">
    <location>
        <position position="137"/>
    </location>
    <ligand>
        <name>Fe cation</name>
        <dbReference type="ChEBI" id="CHEBI:24875"/>
        <note>catalytic</note>
    </ligand>
</feature>
<evidence type="ECO:0000256" key="4">
    <source>
        <dbReference type="ARBA" id="ARBA00023002"/>
    </source>
</evidence>
<sequence>MQGFLNEERRGAVLRSLRTDAGTLSRDYLAAARTVLRELVAMPDLVQRLPLERKAGGYTRNLLAGNEAVSVWAIVWAQGATTCIHDHHCSCCFGVVAGTITETWYRAIDAARAVPTEEQERQAGYVGCMLPSGPNIHRMRNLGAGDAISIHIYGFDHEAHASSIETEYTAVGG</sequence>
<evidence type="ECO:0000256" key="7">
    <source>
        <dbReference type="PIRSR" id="PIRSR610300-51"/>
    </source>
</evidence>
<feature type="cross-link" description="3'-(S-cysteinyl)-tyrosine (Cys-Tyr)" evidence="6">
    <location>
        <begin position="91"/>
        <end position="153"/>
    </location>
</feature>
<evidence type="ECO:0000256" key="6">
    <source>
        <dbReference type="PIRSR" id="PIRSR610300-50"/>
    </source>
</evidence>
<feature type="binding site" evidence="7">
    <location>
        <position position="87"/>
    </location>
    <ligand>
        <name>Fe cation</name>
        <dbReference type="ChEBI" id="CHEBI:24875"/>
        <note>catalytic</note>
    </ligand>
</feature>
<dbReference type="AlphaFoldDB" id="A0A2S4LSC6"/>
<evidence type="ECO:0000256" key="3">
    <source>
        <dbReference type="ARBA" id="ARBA00022964"/>
    </source>
</evidence>
<dbReference type="OrthoDB" id="7059163at2"/>
<dbReference type="Pfam" id="PF05995">
    <property type="entry name" value="CDO_I"/>
    <property type="match status" value="1"/>
</dbReference>
<feature type="binding site" evidence="7">
    <location>
        <position position="85"/>
    </location>
    <ligand>
        <name>Fe cation</name>
        <dbReference type="ChEBI" id="CHEBI:24875"/>
        <note>catalytic</note>
    </ligand>
</feature>
<proteinExistence type="inferred from homology"/>
<dbReference type="GO" id="GO:0008198">
    <property type="term" value="F:ferrous iron binding"/>
    <property type="evidence" value="ECO:0007669"/>
    <property type="project" value="TreeGrafter"/>
</dbReference>
<dbReference type="InterPro" id="IPR014710">
    <property type="entry name" value="RmlC-like_jellyroll"/>
</dbReference>
<comment type="similarity">
    <text evidence="1">Belongs to the cysteine dioxygenase family.</text>
</comment>
<dbReference type="EMBL" id="PQFZ01000035">
    <property type="protein sequence ID" value="POR45363.1"/>
    <property type="molecule type" value="Genomic_DNA"/>
</dbReference>